<sequence length="113" mass="13931">MDFLYDYLKRKHQTRVHNRKPPVHKKYEYVCDWPGCEWTGGQLNRHKRLHTGDKPYQCLWPECGKRFRMNMPFKEHMNRHNNFKPYACHWPGCQYMSASNSNRNRHVRNIHKM</sequence>
<dbReference type="GO" id="GO:0008270">
    <property type="term" value="F:zinc ion binding"/>
    <property type="evidence" value="ECO:0007669"/>
    <property type="project" value="UniProtKB-KW"/>
</dbReference>
<dbReference type="GO" id="GO:0000978">
    <property type="term" value="F:RNA polymerase II cis-regulatory region sequence-specific DNA binding"/>
    <property type="evidence" value="ECO:0007669"/>
    <property type="project" value="TreeGrafter"/>
</dbReference>
<accession>A0A7R9KEM5</accession>
<evidence type="ECO:0000256" key="1">
    <source>
        <dbReference type="ARBA" id="ARBA00022723"/>
    </source>
</evidence>
<evidence type="ECO:0000259" key="6">
    <source>
        <dbReference type="PROSITE" id="PS50157"/>
    </source>
</evidence>
<dbReference type="InterPro" id="IPR050329">
    <property type="entry name" value="GLI_C2H2-zinc-finger"/>
</dbReference>
<dbReference type="FunFam" id="3.30.160.60:FF:002343">
    <property type="entry name" value="Zinc finger protein 33A"/>
    <property type="match status" value="1"/>
</dbReference>
<dbReference type="Gene3D" id="3.30.160.60">
    <property type="entry name" value="Classic Zinc Finger"/>
    <property type="match status" value="3"/>
</dbReference>
<dbReference type="PROSITE" id="PS00028">
    <property type="entry name" value="ZINC_FINGER_C2H2_1"/>
    <property type="match status" value="1"/>
</dbReference>
<organism evidence="7">
    <name type="scientific">Medioppia subpectinata</name>
    <dbReference type="NCBI Taxonomy" id="1979941"/>
    <lineage>
        <taxon>Eukaryota</taxon>
        <taxon>Metazoa</taxon>
        <taxon>Ecdysozoa</taxon>
        <taxon>Arthropoda</taxon>
        <taxon>Chelicerata</taxon>
        <taxon>Arachnida</taxon>
        <taxon>Acari</taxon>
        <taxon>Acariformes</taxon>
        <taxon>Sarcoptiformes</taxon>
        <taxon>Oribatida</taxon>
        <taxon>Brachypylina</taxon>
        <taxon>Oppioidea</taxon>
        <taxon>Oppiidae</taxon>
        <taxon>Medioppia</taxon>
    </lineage>
</organism>
<evidence type="ECO:0000256" key="4">
    <source>
        <dbReference type="ARBA" id="ARBA00022833"/>
    </source>
</evidence>
<dbReference type="InterPro" id="IPR036236">
    <property type="entry name" value="Znf_C2H2_sf"/>
</dbReference>
<dbReference type="PROSITE" id="PS50157">
    <property type="entry name" value="ZINC_FINGER_C2H2_2"/>
    <property type="match status" value="1"/>
</dbReference>
<evidence type="ECO:0000313" key="8">
    <source>
        <dbReference type="Proteomes" id="UP000759131"/>
    </source>
</evidence>
<dbReference type="PANTHER" id="PTHR19818:SF139">
    <property type="entry name" value="PAIR-RULE PROTEIN ODD-PAIRED"/>
    <property type="match status" value="1"/>
</dbReference>
<dbReference type="InterPro" id="IPR013087">
    <property type="entry name" value="Znf_C2H2_type"/>
</dbReference>
<dbReference type="Proteomes" id="UP000759131">
    <property type="component" value="Unassembled WGS sequence"/>
</dbReference>
<evidence type="ECO:0000256" key="2">
    <source>
        <dbReference type="ARBA" id="ARBA00022737"/>
    </source>
</evidence>
<evidence type="ECO:0000256" key="3">
    <source>
        <dbReference type="ARBA" id="ARBA00022771"/>
    </source>
</evidence>
<dbReference type="GO" id="GO:0045944">
    <property type="term" value="P:positive regulation of transcription by RNA polymerase II"/>
    <property type="evidence" value="ECO:0007669"/>
    <property type="project" value="UniProtKB-ARBA"/>
</dbReference>
<gene>
    <name evidence="7" type="ORF">OSB1V03_LOCUS1943</name>
</gene>
<dbReference type="EMBL" id="OC855200">
    <property type="protein sequence ID" value="CAD7621472.1"/>
    <property type="molecule type" value="Genomic_DNA"/>
</dbReference>
<evidence type="ECO:0000313" key="7">
    <source>
        <dbReference type="EMBL" id="CAD7621472.1"/>
    </source>
</evidence>
<dbReference type="GO" id="GO:0005634">
    <property type="term" value="C:nucleus"/>
    <property type="evidence" value="ECO:0007669"/>
    <property type="project" value="UniProtKB-ARBA"/>
</dbReference>
<keyword evidence="2" id="KW-0677">Repeat</keyword>
<dbReference type="EMBL" id="CAJPIZ010000625">
    <property type="protein sequence ID" value="CAG2101902.1"/>
    <property type="molecule type" value="Genomic_DNA"/>
</dbReference>
<dbReference type="SMART" id="SM00355">
    <property type="entry name" value="ZnF_C2H2"/>
    <property type="match status" value="3"/>
</dbReference>
<dbReference type="GO" id="GO:0000981">
    <property type="term" value="F:DNA-binding transcription factor activity, RNA polymerase II-specific"/>
    <property type="evidence" value="ECO:0007669"/>
    <property type="project" value="TreeGrafter"/>
</dbReference>
<dbReference type="OrthoDB" id="6478496at2759"/>
<dbReference type="AlphaFoldDB" id="A0A7R9KEM5"/>
<reference evidence="7" key="1">
    <citation type="submission" date="2020-11" db="EMBL/GenBank/DDBJ databases">
        <authorList>
            <person name="Tran Van P."/>
        </authorList>
    </citation>
    <scope>NUCLEOTIDE SEQUENCE</scope>
</reference>
<protein>
    <recommendedName>
        <fullName evidence="6">C2H2-type domain-containing protein</fullName>
    </recommendedName>
</protein>
<dbReference type="SUPFAM" id="SSF57667">
    <property type="entry name" value="beta-beta-alpha zinc fingers"/>
    <property type="match status" value="2"/>
</dbReference>
<proteinExistence type="predicted"/>
<keyword evidence="1" id="KW-0479">Metal-binding</keyword>
<evidence type="ECO:0000256" key="5">
    <source>
        <dbReference type="PROSITE-ProRule" id="PRU00042"/>
    </source>
</evidence>
<feature type="domain" description="C2H2-type" evidence="6">
    <location>
        <begin position="56"/>
        <end position="85"/>
    </location>
</feature>
<dbReference type="PANTHER" id="PTHR19818">
    <property type="entry name" value="ZINC FINGER PROTEIN ZIC AND GLI"/>
    <property type="match status" value="1"/>
</dbReference>
<keyword evidence="3 5" id="KW-0863">Zinc-finger</keyword>
<keyword evidence="4" id="KW-0862">Zinc</keyword>
<keyword evidence="8" id="KW-1185">Reference proteome</keyword>
<name>A0A7R9KEM5_9ACAR</name>